<feature type="domain" description="Glutamine amidotransferase" evidence="11">
    <location>
        <begin position="284"/>
        <end position="512"/>
    </location>
</feature>
<dbReference type="InterPro" id="IPR027417">
    <property type="entry name" value="P-loop_NTPase"/>
</dbReference>
<dbReference type="FunFam" id="3.40.50.300:FF:004756">
    <property type="entry name" value="CTP synthase"/>
    <property type="match status" value="1"/>
</dbReference>
<accession>A0A7N6FDC8</accession>
<dbReference type="CDD" id="cd01746">
    <property type="entry name" value="GATase1_CTP_Synthase"/>
    <property type="match status" value="1"/>
</dbReference>
<feature type="region of interest" description="Disordered" evidence="10">
    <location>
        <begin position="534"/>
        <end position="564"/>
    </location>
</feature>
<dbReference type="AlphaFoldDB" id="A0A7N6FDC8"/>
<feature type="compositionally biased region" description="Polar residues" evidence="10">
    <location>
        <begin position="542"/>
        <end position="551"/>
    </location>
</feature>
<evidence type="ECO:0000313" key="14">
    <source>
        <dbReference type="Proteomes" id="UP000265040"/>
    </source>
</evidence>
<dbReference type="NCBIfam" id="NF003792">
    <property type="entry name" value="PRK05380.1"/>
    <property type="match status" value="1"/>
</dbReference>
<dbReference type="GO" id="GO:0003883">
    <property type="term" value="F:CTP synthase activity"/>
    <property type="evidence" value="ECO:0007669"/>
    <property type="project" value="UniProtKB-UniRule"/>
</dbReference>
<dbReference type="Gene3D" id="3.40.50.880">
    <property type="match status" value="1"/>
</dbReference>
<dbReference type="GO" id="GO:0044210">
    <property type="term" value="P:'de novo' CTP biosynthetic process"/>
    <property type="evidence" value="ECO:0007669"/>
    <property type="project" value="UniProtKB-UniRule"/>
</dbReference>
<reference evidence="13" key="3">
    <citation type="submission" date="2025-09" db="UniProtKB">
        <authorList>
            <consortium name="Ensembl"/>
        </authorList>
    </citation>
    <scope>IDENTIFICATION</scope>
</reference>
<comment type="catalytic activity">
    <reaction evidence="8 9">
        <text>UTP + L-glutamine + ATP + H2O = CTP + L-glutamate + ADP + phosphate + 2 H(+)</text>
        <dbReference type="Rhea" id="RHEA:26426"/>
        <dbReference type="ChEBI" id="CHEBI:15377"/>
        <dbReference type="ChEBI" id="CHEBI:15378"/>
        <dbReference type="ChEBI" id="CHEBI:29985"/>
        <dbReference type="ChEBI" id="CHEBI:30616"/>
        <dbReference type="ChEBI" id="CHEBI:37563"/>
        <dbReference type="ChEBI" id="CHEBI:43474"/>
        <dbReference type="ChEBI" id="CHEBI:46398"/>
        <dbReference type="ChEBI" id="CHEBI:58359"/>
        <dbReference type="ChEBI" id="CHEBI:456216"/>
        <dbReference type="EC" id="6.3.4.2"/>
    </reaction>
</comment>
<keyword evidence="7 9" id="KW-0665">Pyrimidine biosynthesis</keyword>
<dbReference type="InterPro" id="IPR017926">
    <property type="entry name" value="GATASE"/>
</dbReference>
<dbReference type="UniPathway" id="UPA00159">
    <property type="reaction ID" value="UER00277"/>
</dbReference>
<dbReference type="InterPro" id="IPR033828">
    <property type="entry name" value="GATase1_CTP_Synthase"/>
</dbReference>
<dbReference type="PANTHER" id="PTHR11550:SF0">
    <property type="entry name" value="CTP SYNTHASE-RELATED"/>
    <property type="match status" value="1"/>
</dbReference>
<evidence type="ECO:0000256" key="10">
    <source>
        <dbReference type="SAM" id="MobiDB-lite"/>
    </source>
</evidence>
<dbReference type="GO" id="GO:0005524">
    <property type="term" value="F:ATP binding"/>
    <property type="evidence" value="ECO:0007669"/>
    <property type="project" value="UniProtKB-KW"/>
</dbReference>
<dbReference type="InterPro" id="IPR017456">
    <property type="entry name" value="CTP_synthase_N"/>
</dbReference>
<dbReference type="EC" id="6.3.4.2" evidence="9"/>
<feature type="domain" description="CTP synthase N-terminal" evidence="12">
    <location>
        <begin position="3"/>
        <end position="187"/>
    </location>
</feature>
<evidence type="ECO:0000259" key="11">
    <source>
        <dbReference type="Pfam" id="PF00117"/>
    </source>
</evidence>
<dbReference type="InterPro" id="IPR029062">
    <property type="entry name" value="Class_I_gatase-like"/>
</dbReference>
<dbReference type="GO" id="GO:0005737">
    <property type="term" value="C:cytoplasm"/>
    <property type="evidence" value="ECO:0007669"/>
    <property type="project" value="TreeGrafter"/>
</dbReference>
<evidence type="ECO:0000256" key="8">
    <source>
        <dbReference type="ARBA" id="ARBA00047781"/>
    </source>
</evidence>
<dbReference type="Proteomes" id="UP000265040">
    <property type="component" value="Chromosome 11"/>
</dbReference>
<protein>
    <recommendedName>
        <fullName evidence="9">CTP synthase</fullName>
        <ecNumber evidence="9">6.3.4.2</ecNumber>
    </recommendedName>
    <alternativeName>
        <fullName evidence="9">UTP--ammonia ligase</fullName>
    </alternativeName>
</protein>
<proteinExistence type="inferred from homology"/>
<evidence type="ECO:0000256" key="6">
    <source>
        <dbReference type="ARBA" id="ARBA00022962"/>
    </source>
</evidence>
<evidence type="ECO:0000259" key="12">
    <source>
        <dbReference type="Pfam" id="PF06418"/>
    </source>
</evidence>
<dbReference type="SUPFAM" id="SSF52317">
    <property type="entry name" value="Class I glutamine amidotransferase-like"/>
    <property type="match status" value="1"/>
</dbReference>
<keyword evidence="5 9" id="KW-0067">ATP-binding</keyword>
<keyword evidence="14" id="KW-1185">Reference proteome</keyword>
<comment type="similarity">
    <text evidence="2 9">Belongs to the CTP synthase family.</text>
</comment>
<reference evidence="13" key="1">
    <citation type="submission" date="2021-04" db="EMBL/GenBank/DDBJ databases">
        <authorList>
            <consortium name="Wellcome Sanger Institute Data Sharing"/>
        </authorList>
    </citation>
    <scope>NUCLEOTIDE SEQUENCE [LARGE SCALE GENOMIC DNA]</scope>
</reference>
<dbReference type="Ensembl" id="ENSATET00000048007.2">
    <property type="protein sequence ID" value="ENSATEP00000053283.2"/>
    <property type="gene ID" value="ENSATEG00000008963.3"/>
</dbReference>
<dbReference type="PANTHER" id="PTHR11550">
    <property type="entry name" value="CTP SYNTHASE"/>
    <property type="match status" value="1"/>
</dbReference>
<evidence type="ECO:0000256" key="2">
    <source>
        <dbReference type="ARBA" id="ARBA00007533"/>
    </source>
</evidence>
<keyword evidence="3 9" id="KW-0436">Ligase</keyword>
<dbReference type="InterPro" id="IPR004468">
    <property type="entry name" value="CTP_synthase"/>
</dbReference>
<reference evidence="13" key="2">
    <citation type="submission" date="2025-08" db="UniProtKB">
        <authorList>
            <consortium name="Ensembl"/>
        </authorList>
    </citation>
    <scope>IDENTIFICATION</scope>
</reference>
<evidence type="ECO:0000256" key="5">
    <source>
        <dbReference type="ARBA" id="ARBA00022840"/>
    </source>
</evidence>
<evidence type="ECO:0000256" key="3">
    <source>
        <dbReference type="ARBA" id="ARBA00022598"/>
    </source>
</evidence>
<dbReference type="GO" id="GO:0097268">
    <property type="term" value="C:cytoophidium"/>
    <property type="evidence" value="ECO:0007669"/>
    <property type="project" value="TreeGrafter"/>
</dbReference>
<dbReference type="PROSITE" id="PS51273">
    <property type="entry name" value="GATASE_TYPE_1"/>
    <property type="match status" value="1"/>
</dbReference>
<dbReference type="GO" id="GO:0042802">
    <property type="term" value="F:identical protein binding"/>
    <property type="evidence" value="ECO:0007669"/>
    <property type="project" value="TreeGrafter"/>
</dbReference>
<evidence type="ECO:0000256" key="4">
    <source>
        <dbReference type="ARBA" id="ARBA00022741"/>
    </source>
</evidence>
<evidence type="ECO:0000256" key="9">
    <source>
        <dbReference type="RuleBase" id="RU810713"/>
    </source>
</evidence>
<keyword evidence="4 9" id="KW-0547">Nucleotide-binding</keyword>
<evidence type="ECO:0000313" key="13">
    <source>
        <dbReference type="Ensembl" id="ENSATEP00000053283.2"/>
    </source>
</evidence>
<dbReference type="FunFam" id="3.40.50.300:FF:003205">
    <property type="entry name" value="CTP synthase"/>
    <property type="match status" value="1"/>
</dbReference>
<dbReference type="Pfam" id="PF06418">
    <property type="entry name" value="CTP_synth_N"/>
    <property type="match status" value="1"/>
</dbReference>
<evidence type="ECO:0000256" key="1">
    <source>
        <dbReference type="ARBA" id="ARBA00005171"/>
    </source>
</evidence>
<evidence type="ECO:0000256" key="7">
    <source>
        <dbReference type="ARBA" id="ARBA00022975"/>
    </source>
</evidence>
<name>A0A7N6FDC8_ANATE</name>
<comment type="pathway">
    <text evidence="1 9">Pyrimidine metabolism; CTP biosynthesis via de novo pathway; CTP from UDP: step 2/2.</text>
</comment>
<dbReference type="SUPFAM" id="SSF52540">
    <property type="entry name" value="P-loop containing nucleoside triphosphate hydrolases"/>
    <property type="match status" value="1"/>
</dbReference>
<dbReference type="GO" id="GO:0019856">
    <property type="term" value="P:pyrimidine nucleobase biosynthetic process"/>
    <property type="evidence" value="ECO:0007669"/>
    <property type="project" value="TreeGrafter"/>
</dbReference>
<dbReference type="Gene3D" id="3.40.50.300">
    <property type="entry name" value="P-loop containing nucleotide triphosphate hydrolases"/>
    <property type="match status" value="2"/>
</dbReference>
<dbReference type="FunFam" id="3.40.50.880:FF:000005">
    <property type="entry name" value="CTP synthase"/>
    <property type="match status" value="1"/>
</dbReference>
<dbReference type="CDD" id="cd03113">
    <property type="entry name" value="CTPS_N"/>
    <property type="match status" value="1"/>
</dbReference>
<sequence length="564" mass="63451">MMKYILVTGGVISGIGKGIIASSVGTILKSCGLHVTAIKIDPYINIDAGTFSPYEHGEVFVLDDGGEVDLDLGNYERFLDIRLTRDNNLTTGKIYQSVINKERRGDYLGKTVQVVPHITDAIQEWVVKQAKVPVDDDDLEPQVCVIELGGTVGDIESMPFIEAFRQFQFKVKRENFCNIHVSLIPQIMCRCSAVLENSVKEKISMFCHVEPEQVICVHDVSSIYRVPLLLEDQGVVSYLSRRLNMPIETRPRKMLTKWKEMSDRSDRLLEHCSIALVGKYTKFSDSYASVIKALEHSALAISHKLEVKYIDSAYLEPSTLQEEPVKYHEAWQKLCSADGVLVPGGFGVRGTEGKIQAINWARKQKKPFLGVCLGMQLAVCEFGRNVLGWKDANSTEFDPDTKHPVVIDMPEHNPGQMGGTMRLGKRRTIFKSNNSVLRKLYGDAEYVDERHRHRFEVNPDLKSHFEEKGFRFVGQDVEGERMEVIELDDHPYFVGVQYHPEFTSRPINPSPPYLGLLLAAAGKLQSYLQKGCRLSPRDTYSDRSGSSTPDSEISELKLPSISSD</sequence>
<comment type="function">
    <text evidence="9">Catalyzes the ATP-dependent amination of UTP to CTP with either L-glutamine or ammonia as the source of nitrogen.</text>
</comment>
<organism evidence="13 14">
    <name type="scientific">Anabas testudineus</name>
    <name type="common">Climbing perch</name>
    <name type="synonym">Anthias testudineus</name>
    <dbReference type="NCBI Taxonomy" id="64144"/>
    <lineage>
        <taxon>Eukaryota</taxon>
        <taxon>Metazoa</taxon>
        <taxon>Chordata</taxon>
        <taxon>Craniata</taxon>
        <taxon>Vertebrata</taxon>
        <taxon>Euteleostomi</taxon>
        <taxon>Actinopterygii</taxon>
        <taxon>Neopterygii</taxon>
        <taxon>Teleostei</taxon>
        <taxon>Neoteleostei</taxon>
        <taxon>Acanthomorphata</taxon>
        <taxon>Anabantaria</taxon>
        <taxon>Anabantiformes</taxon>
        <taxon>Anabantoidei</taxon>
        <taxon>Anabantidae</taxon>
        <taxon>Anabas</taxon>
    </lineage>
</organism>
<dbReference type="GeneTree" id="ENSGT00910000144179"/>
<keyword evidence="6 9" id="KW-0315">Glutamine amidotransferase</keyword>
<dbReference type="Pfam" id="PF00117">
    <property type="entry name" value="GATase"/>
    <property type="match status" value="1"/>
</dbReference>